<feature type="chain" id="PRO_5045574491" evidence="1">
    <location>
        <begin position="20"/>
        <end position="555"/>
    </location>
</feature>
<keyword evidence="4" id="KW-1185">Reference proteome</keyword>
<sequence>MKLSALAVSLLFALNTAHAAPAPWAAPTKPFVWENATVYFLLTDRFNNGNPDNDHAYGRKDDAAKLRGFMGGDFAGITAKIKEGYFAELGVTALWITPPVEQIHAGTDEGTGKSYGFHGYWARDFTAIDANLGTEDELRTLVDTAHAHGMRVLFDVVLNHTGPVTESDPVWPADWVRTGPTCTYKDARTTIDCTLVKNLPDIRTGDNKPVALPPALVEKWKREGRYEREVQELDAFFKRTGYPRAPRYYLMKWHADWVRKFGVDGFRADTVKHTEPGVWKELKKVASVAFEDWKKANPSKKLDDTPFYMTAEVYNYAIQHGRAFDLGGLTVDYPAQGFDSMINFAMKTDAVESYEKLFSTYSEALQGPMKGTSVLNYLSSHDDGQPYDALRQRPYETANKLLLAPGAAQIYYGDETARLLQIEGAQGDATLRSFMNWDELAANTQRGLNRVRDVREHWAKLGRFRQAHPAVGAGVHRMIQHYPYTFKRTWEKGEVTDRVVVALGLPTDKPTAVPVTGVFLDGQTVRDWYSGKTAIVKGGKVQFDARNPVVLIGQE</sequence>
<dbReference type="Gene3D" id="3.20.20.80">
    <property type="entry name" value="Glycosidases"/>
    <property type="match status" value="1"/>
</dbReference>
<proteinExistence type="predicted"/>
<evidence type="ECO:0000259" key="2">
    <source>
        <dbReference type="SMART" id="SM00642"/>
    </source>
</evidence>
<organism evidence="3 4">
    <name type="scientific">Massilia suwonensis</name>
    <dbReference type="NCBI Taxonomy" id="648895"/>
    <lineage>
        <taxon>Bacteria</taxon>
        <taxon>Pseudomonadati</taxon>
        <taxon>Pseudomonadota</taxon>
        <taxon>Betaproteobacteria</taxon>
        <taxon>Burkholderiales</taxon>
        <taxon>Oxalobacteraceae</taxon>
        <taxon>Telluria group</taxon>
        <taxon>Massilia</taxon>
    </lineage>
</organism>
<feature type="signal peptide" evidence="1">
    <location>
        <begin position="1"/>
        <end position="19"/>
    </location>
</feature>
<keyword evidence="1" id="KW-0732">Signal</keyword>
<feature type="domain" description="Glycosyl hydrolase family 13 catalytic" evidence="2">
    <location>
        <begin position="40"/>
        <end position="452"/>
    </location>
</feature>
<evidence type="ECO:0000256" key="1">
    <source>
        <dbReference type="SAM" id="SignalP"/>
    </source>
</evidence>
<dbReference type="InterPro" id="IPR006047">
    <property type="entry name" value="GH13_cat_dom"/>
</dbReference>
<evidence type="ECO:0000313" key="3">
    <source>
        <dbReference type="EMBL" id="MFC5479969.1"/>
    </source>
</evidence>
<dbReference type="Pfam" id="PF00128">
    <property type="entry name" value="Alpha-amylase"/>
    <property type="match status" value="1"/>
</dbReference>
<reference evidence="4" key="1">
    <citation type="journal article" date="2019" name="Int. J. Syst. Evol. Microbiol.">
        <title>The Global Catalogue of Microorganisms (GCM) 10K type strain sequencing project: providing services to taxonomists for standard genome sequencing and annotation.</title>
        <authorList>
            <consortium name="The Broad Institute Genomics Platform"/>
            <consortium name="The Broad Institute Genome Sequencing Center for Infectious Disease"/>
            <person name="Wu L."/>
            <person name="Ma J."/>
        </authorList>
    </citation>
    <scope>NUCLEOTIDE SEQUENCE [LARGE SCALE GENOMIC DNA]</scope>
    <source>
        <strain evidence="4">CCUG 43111</strain>
    </source>
</reference>
<dbReference type="EMBL" id="JBHSMR010000013">
    <property type="protein sequence ID" value="MFC5479969.1"/>
    <property type="molecule type" value="Genomic_DNA"/>
</dbReference>
<protein>
    <submittedName>
        <fullName evidence="3">Alpha-amylase family glycosyl hydrolase</fullName>
    </submittedName>
</protein>
<dbReference type="RefSeq" id="WP_379758436.1">
    <property type="nucleotide sequence ID" value="NZ_JBHSMR010000013.1"/>
</dbReference>
<dbReference type="PANTHER" id="PTHR10357">
    <property type="entry name" value="ALPHA-AMYLASE FAMILY MEMBER"/>
    <property type="match status" value="1"/>
</dbReference>
<dbReference type="GO" id="GO:0016787">
    <property type="term" value="F:hydrolase activity"/>
    <property type="evidence" value="ECO:0007669"/>
    <property type="project" value="UniProtKB-KW"/>
</dbReference>
<comment type="caution">
    <text evidence="3">The sequence shown here is derived from an EMBL/GenBank/DDBJ whole genome shotgun (WGS) entry which is preliminary data.</text>
</comment>
<dbReference type="InterPro" id="IPR017853">
    <property type="entry name" value="GH"/>
</dbReference>
<keyword evidence="3" id="KW-0378">Hydrolase</keyword>
<accession>A0ABW0MP06</accession>
<dbReference type="PANTHER" id="PTHR10357:SF209">
    <property type="entry name" value="PERIPLASMIC ALPHA-AMYLASE"/>
    <property type="match status" value="1"/>
</dbReference>
<evidence type="ECO:0000313" key="4">
    <source>
        <dbReference type="Proteomes" id="UP001596101"/>
    </source>
</evidence>
<name>A0ABW0MP06_9BURK</name>
<dbReference type="SMART" id="SM00642">
    <property type="entry name" value="Aamy"/>
    <property type="match status" value="1"/>
</dbReference>
<dbReference type="Proteomes" id="UP001596101">
    <property type="component" value="Unassembled WGS sequence"/>
</dbReference>
<dbReference type="SUPFAM" id="SSF51445">
    <property type="entry name" value="(Trans)glycosidases"/>
    <property type="match status" value="1"/>
</dbReference>
<gene>
    <name evidence="3" type="ORF">ACFPQ5_17360</name>
</gene>